<comment type="cofactor">
    <cofactor evidence="2">
        <name>Zn(2+)</name>
        <dbReference type="ChEBI" id="CHEBI:29105"/>
    </cofactor>
</comment>
<evidence type="ECO:0000256" key="3">
    <source>
        <dbReference type="ARBA" id="ARBA00005984"/>
    </source>
</evidence>
<dbReference type="Proteomes" id="UP000741863">
    <property type="component" value="Unassembled WGS sequence"/>
</dbReference>
<evidence type="ECO:0000313" key="11">
    <source>
        <dbReference type="EMBL" id="MBM7631165.1"/>
    </source>
</evidence>
<dbReference type="Gene3D" id="3.40.720.10">
    <property type="entry name" value="Alkaline Phosphatase, subunit A"/>
    <property type="match status" value="1"/>
</dbReference>
<evidence type="ECO:0000256" key="9">
    <source>
        <dbReference type="RuleBase" id="RU003946"/>
    </source>
</evidence>
<dbReference type="PROSITE" id="PS00123">
    <property type="entry name" value="ALKALINE_PHOSPHATASE"/>
    <property type="match status" value="1"/>
</dbReference>
<dbReference type="Pfam" id="PF00245">
    <property type="entry name" value="Alk_phosphatase"/>
    <property type="match status" value="1"/>
</dbReference>
<dbReference type="GO" id="GO:0004035">
    <property type="term" value="F:alkaline phosphatase activity"/>
    <property type="evidence" value="ECO:0007669"/>
    <property type="project" value="UniProtKB-EC"/>
</dbReference>
<dbReference type="SMART" id="SM00098">
    <property type="entry name" value="alkPPc"/>
    <property type="match status" value="1"/>
</dbReference>
<dbReference type="InterPro" id="IPR017850">
    <property type="entry name" value="Alkaline_phosphatase_core_sf"/>
</dbReference>
<keyword evidence="7" id="KW-0862">Zinc</keyword>
<keyword evidence="10" id="KW-0732">Signal</keyword>
<comment type="cofactor">
    <cofactor evidence="1">
        <name>Mg(2+)</name>
        <dbReference type="ChEBI" id="CHEBI:18420"/>
    </cofactor>
</comment>
<keyword evidence="6 11" id="KW-0378">Hydrolase</keyword>
<dbReference type="RefSeq" id="WP_204695351.1">
    <property type="nucleotide sequence ID" value="NZ_JAFBEC010000001.1"/>
</dbReference>
<keyword evidence="5" id="KW-0479">Metal-binding</keyword>
<dbReference type="InterPro" id="IPR018299">
    <property type="entry name" value="Alkaline_phosphatase_AS"/>
</dbReference>
<evidence type="ECO:0000256" key="4">
    <source>
        <dbReference type="ARBA" id="ARBA00022553"/>
    </source>
</evidence>
<feature type="signal peptide" evidence="10">
    <location>
        <begin position="1"/>
        <end position="25"/>
    </location>
</feature>
<organism evidence="11 12">
    <name type="scientific">Geomicrobium sediminis</name>
    <dbReference type="NCBI Taxonomy" id="1347788"/>
    <lineage>
        <taxon>Bacteria</taxon>
        <taxon>Bacillati</taxon>
        <taxon>Bacillota</taxon>
        <taxon>Bacilli</taxon>
        <taxon>Bacillales</taxon>
        <taxon>Geomicrobium</taxon>
    </lineage>
</organism>
<evidence type="ECO:0000256" key="6">
    <source>
        <dbReference type="ARBA" id="ARBA00022801"/>
    </source>
</evidence>
<dbReference type="SUPFAM" id="SSF53649">
    <property type="entry name" value="Alkaline phosphatase-like"/>
    <property type="match status" value="1"/>
</dbReference>
<keyword evidence="4" id="KW-0597">Phosphoprotein</keyword>
<evidence type="ECO:0000256" key="8">
    <source>
        <dbReference type="ARBA" id="ARBA00022842"/>
    </source>
</evidence>
<gene>
    <name evidence="11" type="ORF">JOD17_000256</name>
</gene>
<keyword evidence="8" id="KW-0460">Magnesium</keyword>
<proteinExistence type="inferred from homology"/>
<feature type="chain" id="PRO_5045797154" evidence="10">
    <location>
        <begin position="26"/>
        <end position="446"/>
    </location>
</feature>
<name>A0ABS2P7Y0_9BACL</name>
<dbReference type="PANTHER" id="PTHR11596">
    <property type="entry name" value="ALKALINE PHOSPHATASE"/>
    <property type="match status" value="1"/>
</dbReference>
<evidence type="ECO:0000256" key="10">
    <source>
        <dbReference type="SAM" id="SignalP"/>
    </source>
</evidence>
<sequence>MRFSLIKAVASLAFIVSSIIGLSFFQTEDQETETVDNIILMIGDGMGTDQLTAASYTLGDGSDYGELAVDQFPSIGLVRTHSNDHLVTDSAAAGTALATGYKTDNGVIGKAPTEEGTYEEVSSIFTEAKSNGKATGIVTTARLTHATPAAFTAHIDRRKSEEDIAPQLLDDETDVLFGGGRTYFDDRDDDRDLIAEANQLGYEFIEDIDDLERIDGTDKVLGLFHDSHLSFELDREDTKEPSLELMTEVAIEQLNKTEDGFFLVVEGGRIDHAGHDNSPADMIQETLAFDRAVQVAYDFAEQDENTLIVVTADHSTGGMALGYDNDYHFYPEVIQNVTRSVDALEDYIKKEKMDVQEVLEEYAGIEDVTEDEVERVEQADTMHKEIATLISERAAIGWTTHAHEAANVPLYSYGPGASQFATTQDNTEIPAKMRELLQLQSEKRDE</sequence>
<dbReference type="Gene3D" id="1.10.60.40">
    <property type="match status" value="1"/>
</dbReference>
<evidence type="ECO:0000256" key="2">
    <source>
        <dbReference type="ARBA" id="ARBA00001947"/>
    </source>
</evidence>
<evidence type="ECO:0000313" key="12">
    <source>
        <dbReference type="Proteomes" id="UP000741863"/>
    </source>
</evidence>
<dbReference type="PANTHER" id="PTHR11596:SF5">
    <property type="entry name" value="ALKALINE PHOSPHATASE"/>
    <property type="match status" value="1"/>
</dbReference>
<accession>A0ABS2P7Y0</accession>
<comment type="similarity">
    <text evidence="3 9">Belongs to the alkaline phosphatase family.</text>
</comment>
<dbReference type="PRINTS" id="PR00113">
    <property type="entry name" value="ALKPHPHTASE"/>
</dbReference>
<evidence type="ECO:0000256" key="1">
    <source>
        <dbReference type="ARBA" id="ARBA00001946"/>
    </source>
</evidence>
<keyword evidence="12" id="KW-1185">Reference proteome</keyword>
<evidence type="ECO:0000256" key="5">
    <source>
        <dbReference type="ARBA" id="ARBA00022723"/>
    </source>
</evidence>
<comment type="caution">
    <text evidence="11">The sequence shown here is derived from an EMBL/GenBank/DDBJ whole genome shotgun (WGS) entry which is preliminary data.</text>
</comment>
<dbReference type="CDD" id="cd16012">
    <property type="entry name" value="ALP"/>
    <property type="match status" value="1"/>
</dbReference>
<dbReference type="EMBL" id="JAFBEC010000001">
    <property type="protein sequence ID" value="MBM7631165.1"/>
    <property type="molecule type" value="Genomic_DNA"/>
</dbReference>
<dbReference type="InterPro" id="IPR001952">
    <property type="entry name" value="Alkaline_phosphatase"/>
</dbReference>
<reference evidence="11 12" key="1">
    <citation type="submission" date="2021-01" db="EMBL/GenBank/DDBJ databases">
        <title>Genomic Encyclopedia of Type Strains, Phase IV (KMG-IV): sequencing the most valuable type-strain genomes for metagenomic binning, comparative biology and taxonomic classification.</title>
        <authorList>
            <person name="Goeker M."/>
        </authorList>
    </citation>
    <scope>NUCLEOTIDE SEQUENCE [LARGE SCALE GENOMIC DNA]</scope>
    <source>
        <strain evidence="11 12">DSM 25540</strain>
    </source>
</reference>
<evidence type="ECO:0000256" key="7">
    <source>
        <dbReference type="ARBA" id="ARBA00022833"/>
    </source>
</evidence>
<dbReference type="EC" id="3.1.3.1" evidence="11"/>
<protein>
    <submittedName>
        <fullName evidence="11">Alkaline phosphatase</fullName>
        <ecNumber evidence="11">3.1.3.1</ecNumber>
    </submittedName>
</protein>